<dbReference type="PANTHER" id="PTHR48084">
    <property type="entry name" value="2-OXOGLUTARATE OXIDOREDUCTASE SUBUNIT KORB-RELATED"/>
    <property type="match status" value="1"/>
</dbReference>
<dbReference type="InterPro" id="IPR051457">
    <property type="entry name" value="2-oxoacid:Fd_oxidoreductase"/>
</dbReference>
<dbReference type="CDD" id="cd03375">
    <property type="entry name" value="TPP_OGFOR"/>
    <property type="match status" value="1"/>
</dbReference>
<dbReference type="GO" id="GO:0016625">
    <property type="term" value="F:oxidoreductase activity, acting on the aldehyde or oxo group of donors, iron-sulfur protein as acceptor"/>
    <property type="evidence" value="ECO:0007669"/>
    <property type="project" value="UniProtKB-ARBA"/>
</dbReference>
<name>A0A2K1NZU2_9BACT</name>
<evidence type="ECO:0000256" key="1">
    <source>
        <dbReference type="ARBA" id="ARBA00023002"/>
    </source>
</evidence>
<dbReference type="InterPro" id="IPR011766">
    <property type="entry name" value="TPP_enzyme_TPP-bd"/>
</dbReference>
<reference evidence="3 4" key="1">
    <citation type="submission" date="2013-12" db="EMBL/GenBank/DDBJ databases">
        <title>Comparative genomics of Petrotoga isolates.</title>
        <authorList>
            <person name="Nesbo C.L."/>
            <person name="Charchuk R."/>
            <person name="Chow K."/>
        </authorList>
    </citation>
    <scope>NUCLEOTIDE SEQUENCE [LARGE SCALE GENOMIC DNA]</scope>
    <source>
        <strain evidence="3 4">DSM 13574</strain>
    </source>
</reference>
<keyword evidence="1" id="KW-0560">Oxidoreductase</keyword>
<dbReference type="Gene3D" id="3.40.50.970">
    <property type="match status" value="1"/>
</dbReference>
<feature type="domain" description="Thiamine pyrophosphate enzyme TPP-binding" evidence="2">
    <location>
        <begin position="58"/>
        <end position="197"/>
    </location>
</feature>
<evidence type="ECO:0000313" key="3">
    <source>
        <dbReference type="EMBL" id="PNR96040.1"/>
    </source>
</evidence>
<evidence type="ECO:0000259" key="2">
    <source>
        <dbReference type="Pfam" id="PF02775"/>
    </source>
</evidence>
<dbReference type="AlphaFoldDB" id="A0A2K1NZU2"/>
<dbReference type="RefSeq" id="WP_103067087.1">
    <property type="nucleotide sequence ID" value="NZ_AZRL01000016.1"/>
</dbReference>
<dbReference type="Proteomes" id="UP000236434">
    <property type="component" value="Unassembled WGS sequence"/>
</dbReference>
<sequence length="251" mass="27458">MAYAERFKTPTSLSGKEFTYCPGCSHGIVHRLIAEVIDELEIQGKTIMVAPVGCSVFAYEFFDVDGTVAAHGRAPAVATGLKRARPDNVVFTYQGDGDLAAIGTAEIIHAANRGERITTIFINNAIYGMTGGQMAPTTLLGMKTTTTPYGRRENIEGYPIHVSEVLKELSGVAFLARTKVITPQDVIKTKKYLKKAFYAQLNNIGFGLVEVLSTCPTNWGLTPIESMKWLEDNMVKEFPLGVYVDKVGNIR</sequence>
<dbReference type="SUPFAM" id="SSF52518">
    <property type="entry name" value="Thiamin diphosphate-binding fold (THDP-binding)"/>
    <property type="match status" value="1"/>
</dbReference>
<dbReference type="GO" id="GO:0030976">
    <property type="term" value="F:thiamine pyrophosphate binding"/>
    <property type="evidence" value="ECO:0007669"/>
    <property type="project" value="InterPro"/>
</dbReference>
<dbReference type="Pfam" id="PF02775">
    <property type="entry name" value="TPP_enzyme_C"/>
    <property type="match status" value="1"/>
</dbReference>
<dbReference type="OrthoDB" id="9775140at2"/>
<dbReference type="GO" id="GO:0045333">
    <property type="term" value="P:cellular respiration"/>
    <property type="evidence" value="ECO:0007669"/>
    <property type="project" value="UniProtKB-ARBA"/>
</dbReference>
<gene>
    <name evidence="3" type="ORF">X929_05895</name>
</gene>
<dbReference type="InterPro" id="IPR029061">
    <property type="entry name" value="THDP-binding"/>
</dbReference>
<proteinExistence type="predicted"/>
<dbReference type="PANTHER" id="PTHR48084:SF3">
    <property type="entry name" value="SUBUNIT OF PYRUVATE:FLAVODOXIN OXIDOREDUCTASE"/>
    <property type="match status" value="1"/>
</dbReference>
<comment type="caution">
    <text evidence="3">The sequence shown here is derived from an EMBL/GenBank/DDBJ whole genome shotgun (WGS) entry which is preliminary data.</text>
</comment>
<protein>
    <submittedName>
        <fullName evidence="3">MFS transporter</fullName>
    </submittedName>
</protein>
<dbReference type="EMBL" id="AZRL01000016">
    <property type="protein sequence ID" value="PNR96040.1"/>
    <property type="molecule type" value="Genomic_DNA"/>
</dbReference>
<accession>A0A2K1NZU2</accession>
<evidence type="ECO:0000313" key="4">
    <source>
        <dbReference type="Proteomes" id="UP000236434"/>
    </source>
</evidence>
<organism evidence="3 4">
    <name type="scientific">Petrotoga olearia DSM 13574</name>
    <dbReference type="NCBI Taxonomy" id="1122955"/>
    <lineage>
        <taxon>Bacteria</taxon>
        <taxon>Thermotogati</taxon>
        <taxon>Thermotogota</taxon>
        <taxon>Thermotogae</taxon>
        <taxon>Petrotogales</taxon>
        <taxon>Petrotogaceae</taxon>
        <taxon>Petrotoga</taxon>
    </lineage>
</organism>